<name>A0A6P5WU07_DURZI</name>
<dbReference type="Pfam" id="PF13410">
    <property type="entry name" value="GST_C_2"/>
    <property type="match status" value="1"/>
</dbReference>
<dbReference type="SUPFAM" id="SSF47616">
    <property type="entry name" value="GST C-terminal domain-like"/>
    <property type="match status" value="1"/>
</dbReference>
<dbReference type="Gene3D" id="1.20.1050.10">
    <property type="match status" value="1"/>
</dbReference>
<dbReference type="RefSeq" id="XP_022719620.1">
    <property type="nucleotide sequence ID" value="XM_022863885.1"/>
</dbReference>
<dbReference type="InterPro" id="IPR036282">
    <property type="entry name" value="Glutathione-S-Trfase_C_sf"/>
</dbReference>
<organism evidence="1 2">
    <name type="scientific">Durio zibethinus</name>
    <name type="common">Durian</name>
    <dbReference type="NCBI Taxonomy" id="66656"/>
    <lineage>
        <taxon>Eukaryota</taxon>
        <taxon>Viridiplantae</taxon>
        <taxon>Streptophyta</taxon>
        <taxon>Embryophyta</taxon>
        <taxon>Tracheophyta</taxon>
        <taxon>Spermatophyta</taxon>
        <taxon>Magnoliopsida</taxon>
        <taxon>eudicotyledons</taxon>
        <taxon>Gunneridae</taxon>
        <taxon>Pentapetalae</taxon>
        <taxon>rosids</taxon>
        <taxon>malvids</taxon>
        <taxon>Malvales</taxon>
        <taxon>Malvaceae</taxon>
        <taxon>Helicteroideae</taxon>
        <taxon>Durio</taxon>
    </lineage>
</organism>
<sequence>MEMKQVRNAMELLEGMLKGKKFFGGETVGFLDITFGWIAIWLDLRAIEEVAHVEFFNPVKYPLLEIRRTNSKSFMSSKIAFTYPKEKLVRFFKKYHRQCSLLK</sequence>
<keyword evidence="1" id="KW-1185">Reference proteome</keyword>
<protein>
    <submittedName>
        <fullName evidence="2">Glutathione transferase GST 23-like</fullName>
    </submittedName>
</protein>
<evidence type="ECO:0000313" key="1">
    <source>
        <dbReference type="Proteomes" id="UP000515121"/>
    </source>
</evidence>
<proteinExistence type="predicted"/>
<dbReference type="GeneID" id="111277437"/>
<dbReference type="OrthoDB" id="4951845at2759"/>
<gene>
    <name evidence="2" type="primary">LOC111277437</name>
</gene>
<evidence type="ECO:0000313" key="2">
    <source>
        <dbReference type="RefSeq" id="XP_022719620.1"/>
    </source>
</evidence>
<dbReference type="KEGG" id="dzi:111277437"/>
<accession>A0A6P5WU07</accession>
<dbReference type="AlphaFoldDB" id="A0A6P5WU07"/>
<dbReference type="Proteomes" id="UP000515121">
    <property type="component" value="Unplaced"/>
</dbReference>
<reference evidence="2" key="1">
    <citation type="submission" date="2025-08" db="UniProtKB">
        <authorList>
            <consortium name="RefSeq"/>
        </authorList>
    </citation>
    <scope>IDENTIFICATION</scope>
    <source>
        <tissue evidence="2">Fruit stalk</tissue>
    </source>
</reference>